<keyword evidence="3 5" id="KW-1133">Transmembrane helix</keyword>
<name>A0ABD3UEJ5_SINWO</name>
<evidence type="ECO:0000256" key="4">
    <source>
        <dbReference type="ARBA" id="ARBA00023136"/>
    </source>
</evidence>
<dbReference type="GO" id="GO:0016020">
    <property type="term" value="C:membrane"/>
    <property type="evidence" value="ECO:0007669"/>
    <property type="project" value="UniProtKB-SubCell"/>
</dbReference>
<dbReference type="Pfam" id="PF00627">
    <property type="entry name" value="UBA"/>
    <property type="match status" value="1"/>
</dbReference>
<feature type="transmembrane region" description="Helical" evidence="5">
    <location>
        <begin position="131"/>
        <end position="148"/>
    </location>
</feature>
<keyword evidence="4 5" id="KW-0472">Membrane</keyword>
<dbReference type="Proteomes" id="UP001634394">
    <property type="component" value="Unassembled WGS sequence"/>
</dbReference>
<dbReference type="CDD" id="cd14305">
    <property type="entry name" value="UBA_UBAC2"/>
    <property type="match status" value="1"/>
</dbReference>
<reference evidence="7 8" key="1">
    <citation type="submission" date="2024-11" db="EMBL/GenBank/DDBJ databases">
        <title>Chromosome-level genome assembly of the freshwater bivalve Anodonta woodiana.</title>
        <authorList>
            <person name="Chen X."/>
        </authorList>
    </citation>
    <scope>NUCLEOTIDE SEQUENCE [LARGE SCALE GENOMIC DNA]</scope>
    <source>
        <strain evidence="7">MN2024</strain>
        <tissue evidence="7">Gills</tissue>
    </source>
</reference>
<dbReference type="AlphaFoldDB" id="A0ABD3UEJ5"/>
<feature type="transmembrane region" description="Helical" evidence="5">
    <location>
        <begin position="160"/>
        <end position="190"/>
    </location>
</feature>
<dbReference type="InterPro" id="IPR015940">
    <property type="entry name" value="UBA"/>
</dbReference>
<evidence type="ECO:0000313" key="8">
    <source>
        <dbReference type="Proteomes" id="UP001634394"/>
    </source>
</evidence>
<dbReference type="InterPro" id="IPR035952">
    <property type="entry name" value="Rhomboid-like_sf"/>
</dbReference>
<comment type="caution">
    <text evidence="7">The sequence shown here is derived from an EMBL/GenBank/DDBJ whole genome shotgun (WGS) entry which is preliminary data.</text>
</comment>
<comment type="subcellular location">
    <subcellularLocation>
        <location evidence="1">Membrane</location>
        <topology evidence="1">Multi-pass membrane protein</topology>
    </subcellularLocation>
</comment>
<evidence type="ECO:0000313" key="7">
    <source>
        <dbReference type="EMBL" id="KAL3847407.1"/>
    </source>
</evidence>
<dbReference type="SUPFAM" id="SSF46934">
    <property type="entry name" value="UBA-like"/>
    <property type="match status" value="1"/>
</dbReference>
<evidence type="ECO:0000256" key="5">
    <source>
        <dbReference type="SAM" id="Phobius"/>
    </source>
</evidence>
<dbReference type="InterPro" id="IPR009060">
    <property type="entry name" value="UBA-like_sf"/>
</dbReference>
<accession>A0ABD3UEJ5</accession>
<dbReference type="PROSITE" id="PS50030">
    <property type="entry name" value="UBA"/>
    <property type="match status" value="1"/>
</dbReference>
<dbReference type="Gene3D" id="1.10.8.10">
    <property type="entry name" value="DNA helicase RuvA subunit, C-terminal domain"/>
    <property type="match status" value="1"/>
</dbReference>
<dbReference type="Gene3D" id="1.20.1540.10">
    <property type="entry name" value="Rhomboid-like"/>
    <property type="match status" value="1"/>
</dbReference>
<dbReference type="SMART" id="SM00165">
    <property type="entry name" value="UBA"/>
    <property type="match status" value="1"/>
</dbReference>
<evidence type="ECO:0000256" key="1">
    <source>
        <dbReference type="ARBA" id="ARBA00004141"/>
    </source>
</evidence>
<gene>
    <name evidence="7" type="ORF">ACJMK2_018320</name>
</gene>
<feature type="transmembrane region" description="Helical" evidence="5">
    <location>
        <begin position="92"/>
        <end position="111"/>
    </location>
</feature>
<proteinExistence type="predicted"/>
<dbReference type="EMBL" id="JBJQND010000016">
    <property type="protein sequence ID" value="KAL3847407.1"/>
    <property type="molecule type" value="Genomic_DNA"/>
</dbReference>
<dbReference type="SUPFAM" id="SSF144091">
    <property type="entry name" value="Rhomboid-like"/>
    <property type="match status" value="1"/>
</dbReference>
<keyword evidence="2 5" id="KW-0812">Transmembrane</keyword>
<organism evidence="7 8">
    <name type="scientific">Sinanodonta woodiana</name>
    <name type="common">Chinese pond mussel</name>
    <name type="synonym">Anodonta woodiana</name>
    <dbReference type="NCBI Taxonomy" id="1069815"/>
    <lineage>
        <taxon>Eukaryota</taxon>
        <taxon>Metazoa</taxon>
        <taxon>Spiralia</taxon>
        <taxon>Lophotrochozoa</taxon>
        <taxon>Mollusca</taxon>
        <taxon>Bivalvia</taxon>
        <taxon>Autobranchia</taxon>
        <taxon>Heteroconchia</taxon>
        <taxon>Palaeoheterodonta</taxon>
        <taxon>Unionida</taxon>
        <taxon>Unionoidea</taxon>
        <taxon>Unionidae</taxon>
        <taxon>Unioninae</taxon>
        <taxon>Sinanodonta</taxon>
    </lineage>
</organism>
<evidence type="ECO:0000259" key="6">
    <source>
        <dbReference type="PROSITE" id="PS50030"/>
    </source>
</evidence>
<dbReference type="PANTHER" id="PTHR43066:SF21">
    <property type="entry name" value="UBIQUITIN-ASSOCIATED DOMAIN-CONTAINING PROTEIN 2"/>
    <property type="match status" value="1"/>
</dbReference>
<sequence>MFAVHSASGFYQASVSKGLLSSVVASSIILNFPLHQYRHYFVYNHADVFSRLQIWRIITSKLAFLDLKDLFICSLLIYYFRVFERRFGSRKYASFLLATCTLGTALEYLVIFLCRTCEIQLRPFPSGPLSMIYPLFVLYFCDIPRVALSQVWGIPFTGKSIIYILGLQAASTSLESFIVAVCGIVSGILWRFNSLKIQSIFKIPNWFARLCNATLGRILNSRAPSSDFVPMGATLELQRQEQMEQMEQHMIWQSLRNNRQINRHNIQIGPPQNLANGPGIFGTTNNNPYNGLGQRHNIDNETNTNQESTEEQVQQLVDMGFNQEQVRNALRISNNDISVATNILLQES</sequence>
<evidence type="ECO:0000256" key="2">
    <source>
        <dbReference type="ARBA" id="ARBA00022692"/>
    </source>
</evidence>
<dbReference type="PANTHER" id="PTHR43066">
    <property type="entry name" value="RHOMBOID-RELATED PROTEIN"/>
    <property type="match status" value="1"/>
</dbReference>
<keyword evidence="8" id="KW-1185">Reference proteome</keyword>
<evidence type="ECO:0000256" key="3">
    <source>
        <dbReference type="ARBA" id="ARBA00022989"/>
    </source>
</evidence>
<feature type="domain" description="UBA" evidence="6">
    <location>
        <begin position="307"/>
        <end position="347"/>
    </location>
</feature>
<protein>
    <recommendedName>
        <fullName evidence="6">UBA domain-containing protein</fullName>
    </recommendedName>
</protein>
<dbReference type="InterPro" id="IPR041928">
    <property type="entry name" value="UBA_UBAC2"/>
</dbReference>